<reference evidence="2 3" key="1">
    <citation type="submission" date="2021-07" db="EMBL/GenBank/DDBJ databases">
        <title>Genome data of Colletotrichum spaethianum.</title>
        <authorList>
            <person name="Utami Y.D."/>
            <person name="Hiruma K."/>
        </authorList>
    </citation>
    <scope>NUCLEOTIDE SEQUENCE [LARGE SCALE GENOMIC DNA]</scope>
    <source>
        <strain evidence="2 3">MAFF 242679</strain>
    </source>
</reference>
<evidence type="ECO:0000259" key="1">
    <source>
        <dbReference type="Pfam" id="PF05368"/>
    </source>
</evidence>
<evidence type="ECO:0000313" key="2">
    <source>
        <dbReference type="EMBL" id="GJC85489.1"/>
    </source>
</evidence>
<accession>A0AA37GRH9</accession>
<dbReference type="InterPro" id="IPR051604">
    <property type="entry name" value="Ergot_Alk_Oxidoreductase"/>
</dbReference>
<comment type="caution">
    <text evidence="2">The sequence shown here is derived from an EMBL/GenBank/DDBJ whole genome shotgun (WGS) entry which is preliminary data.</text>
</comment>
<dbReference type="InterPro" id="IPR008030">
    <property type="entry name" value="NmrA-like"/>
</dbReference>
<dbReference type="SUPFAM" id="SSF51735">
    <property type="entry name" value="NAD(P)-binding Rossmann-fold domains"/>
    <property type="match status" value="1"/>
</dbReference>
<dbReference type="Proteomes" id="UP001055172">
    <property type="component" value="Unassembled WGS sequence"/>
</dbReference>
<gene>
    <name evidence="2" type="ORF">ColLi_08327</name>
</gene>
<dbReference type="InterPro" id="IPR036291">
    <property type="entry name" value="NAD(P)-bd_dom_sf"/>
</dbReference>
<keyword evidence="3" id="KW-1185">Reference proteome</keyword>
<feature type="domain" description="NmrA-like" evidence="1">
    <location>
        <begin position="10"/>
        <end position="300"/>
    </location>
</feature>
<dbReference type="PANTHER" id="PTHR43162">
    <property type="match status" value="1"/>
</dbReference>
<organism evidence="2 3">
    <name type="scientific">Colletotrichum liriopes</name>
    <dbReference type="NCBI Taxonomy" id="708192"/>
    <lineage>
        <taxon>Eukaryota</taxon>
        <taxon>Fungi</taxon>
        <taxon>Dikarya</taxon>
        <taxon>Ascomycota</taxon>
        <taxon>Pezizomycotina</taxon>
        <taxon>Sordariomycetes</taxon>
        <taxon>Hypocreomycetidae</taxon>
        <taxon>Glomerellales</taxon>
        <taxon>Glomerellaceae</taxon>
        <taxon>Colletotrichum</taxon>
        <taxon>Colletotrichum spaethianum species complex</taxon>
    </lineage>
</organism>
<dbReference type="Pfam" id="PF05368">
    <property type="entry name" value="NmrA"/>
    <property type="match status" value="1"/>
</dbReference>
<dbReference type="Gene3D" id="3.40.50.720">
    <property type="entry name" value="NAD(P)-binding Rossmann-like Domain"/>
    <property type="match status" value="1"/>
</dbReference>
<proteinExistence type="predicted"/>
<dbReference type="Gene3D" id="3.90.25.10">
    <property type="entry name" value="UDP-galactose 4-epimerase, domain 1"/>
    <property type="match status" value="1"/>
</dbReference>
<evidence type="ECO:0000313" key="3">
    <source>
        <dbReference type="Proteomes" id="UP001055172"/>
    </source>
</evidence>
<dbReference type="EMBL" id="BPPX01000018">
    <property type="protein sequence ID" value="GJC85489.1"/>
    <property type="molecule type" value="Genomic_DNA"/>
</dbReference>
<name>A0AA37GRH9_9PEZI</name>
<dbReference type="AlphaFoldDB" id="A0AA37GRH9"/>
<protein>
    <recommendedName>
        <fullName evidence="1">NmrA-like domain-containing protein</fullName>
    </recommendedName>
</protein>
<dbReference type="PANTHER" id="PTHR43162:SF1">
    <property type="entry name" value="PRESTALK A DIFFERENTIATION PROTEIN A"/>
    <property type="match status" value="1"/>
</dbReference>
<sequence>MSAFIKQIPKSILIFGAAAHIGRPLTEFLTREAPSIKLRLATSSPKKKKQLQDAFPNSEVVEANYNDVASLSAAVSDIEGVFIITPGGFSEKEAMTNLVTALRQANSAVHIIRLVGIFPELSSSQVPTSVGAGSLPVEHPIAKRILDESGLPVTYINSGATFMDNFWIQSRSVIAKKTLIWPEHRVPFMDPRDIAEVAGRLFLSNNAKHIGAFHTMNNGYDWLSFEEVAGIISEVLGEPIAYDGSFKGFSEFYGPIMGPHLVQIMWNFFKFEEAHEEIWALNNFVERTLGRKPTTVKEWLLEHKAKLMQEAGDVAWASKQTQEQKL</sequence>